<dbReference type="EMBL" id="QJPH01000589">
    <property type="protein sequence ID" value="PZN69052.1"/>
    <property type="molecule type" value="Genomic_DNA"/>
</dbReference>
<sequence>MLRTGNVQSACGYCAFVIKEQSRIYKVRHKLKLAIPFDKLQVAWTPDVFGVSLSHGLRLVGIFAHQRA</sequence>
<dbReference type="Proteomes" id="UP000249396">
    <property type="component" value="Unassembled WGS sequence"/>
</dbReference>
<name>A0A2W4Q9X8_9GAMM</name>
<evidence type="ECO:0000313" key="1">
    <source>
        <dbReference type="EMBL" id="PZN69052.1"/>
    </source>
</evidence>
<gene>
    <name evidence="1" type="ORF">DM484_30425</name>
</gene>
<evidence type="ECO:0000313" key="2">
    <source>
        <dbReference type="Proteomes" id="UP000249396"/>
    </source>
</evidence>
<comment type="caution">
    <text evidence="1">The sequence shown here is derived from an EMBL/GenBank/DDBJ whole genome shotgun (WGS) entry which is preliminary data.</text>
</comment>
<dbReference type="AlphaFoldDB" id="A0A2W4Q9X8"/>
<reference evidence="1 2" key="1">
    <citation type="journal article" date="2018" name="Aquat. Microb. Ecol.">
        <title>Gammaproteobacterial methanotrophs dominate.</title>
        <authorList>
            <person name="Rissanen A.J."/>
            <person name="Saarenheimo J."/>
            <person name="Tiirola M."/>
            <person name="Peura S."/>
            <person name="Aalto S.L."/>
            <person name="Karvinen A."/>
            <person name="Nykanen H."/>
        </authorList>
    </citation>
    <scope>NUCLEOTIDE SEQUENCE [LARGE SCALE GENOMIC DNA]</scope>
    <source>
        <strain evidence="1">AMbin10</strain>
    </source>
</reference>
<proteinExistence type="predicted"/>
<organism evidence="1 2">
    <name type="scientific">Candidatus Methylumidiphilus alinenensis</name>
    <dbReference type="NCBI Taxonomy" id="2202197"/>
    <lineage>
        <taxon>Bacteria</taxon>
        <taxon>Pseudomonadati</taxon>
        <taxon>Pseudomonadota</taxon>
        <taxon>Gammaproteobacteria</taxon>
        <taxon>Methylococcales</taxon>
        <taxon>Candidatus Methylumidiphilus</taxon>
    </lineage>
</organism>
<accession>A0A2W4Q9X8</accession>
<protein>
    <submittedName>
        <fullName evidence="1">Uncharacterized protein</fullName>
    </submittedName>
</protein>